<reference evidence="2 3" key="1">
    <citation type="submission" date="2018-12" db="EMBL/GenBank/DDBJ databases">
        <authorList>
            <person name="Toschakov S.V."/>
        </authorList>
    </citation>
    <scope>NUCLEOTIDE SEQUENCE [LARGE SCALE GENOMIC DNA]</scope>
    <source>
        <strain evidence="2 3">GM2012</strain>
    </source>
</reference>
<reference evidence="2 3" key="2">
    <citation type="submission" date="2019-01" db="EMBL/GenBank/DDBJ databases">
        <title>Tautonia sociabilis, a novel thermotolerant planctomycete of Isosphaeraceae family, isolated from a 4000 m deep subterranean habitat.</title>
        <authorList>
            <person name="Kovaleva O.L."/>
            <person name="Elcheninov A.G."/>
            <person name="Van Heerden E."/>
            <person name="Toshchakov S.V."/>
            <person name="Novikov A."/>
            <person name="Bonch-Osmolovskaya E.A."/>
            <person name="Kublanov I.V."/>
        </authorList>
    </citation>
    <scope>NUCLEOTIDE SEQUENCE [LARGE SCALE GENOMIC DNA]</scope>
    <source>
        <strain evidence="2 3">GM2012</strain>
    </source>
</reference>
<name>A0A432MMI5_9BACT</name>
<dbReference type="Gene3D" id="1.10.3450.10">
    <property type="entry name" value="TTHA0068-like"/>
    <property type="match status" value="1"/>
</dbReference>
<dbReference type="InterPro" id="IPR023203">
    <property type="entry name" value="TTHA0068_sf"/>
</dbReference>
<evidence type="ECO:0000256" key="1">
    <source>
        <dbReference type="SAM" id="MobiDB-lite"/>
    </source>
</evidence>
<dbReference type="Pfam" id="PF03745">
    <property type="entry name" value="DUF309"/>
    <property type="match status" value="1"/>
</dbReference>
<proteinExistence type="predicted"/>
<gene>
    <name evidence="2" type="ORF">TsocGM_08140</name>
</gene>
<dbReference type="SUPFAM" id="SSF140663">
    <property type="entry name" value="TTHA0068-like"/>
    <property type="match status" value="1"/>
</dbReference>
<keyword evidence="3" id="KW-1185">Reference proteome</keyword>
<evidence type="ECO:0000313" key="3">
    <source>
        <dbReference type="Proteomes" id="UP000280296"/>
    </source>
</evidence>
<dbReference type="EMBL" id="RYZH01000012">
    <property type="protein sequence ID" value="RUL88326.1"/>
    <property type="molecule type" value="Genomic_DNA"/>
</dbReference>
<protein>
    <submittedName>
        <fullName evidence="2">DUF309 domain-containing protein</fullName>
    </submittedName>
</protein>
<dbReference type="AlphaFoldDB" id="A0A432MMI5"/>
<dbReference type="InterPro" id="IPR005500">
    <property type="entry name" value="DUF309"/>
</dbReference>
<accession>A0A432MMI5</accession>
<feature type="region of interest" description="Disordered" evidence="1">
    <location>
        <begin position="151"/>
        <end position="170"/>
    </location>
</feature>
<sequence length="170" mass="17781">MPPFTYIPGGPWPRPSLGAAGLLAGKSPRGEIPPIGEEHGASSPAFRLGVRLYNAGYYWEAHEAWETLWHAIGRTGPTADVLKGLITLAAAGVKVRQGQPRGVATHAGRAAVLFRASRERTGRDRLLGIDLVGLEAVALRVAARPPVGPGPEAGVVPGLLGPPIEPLSEE</sequence>
<comment type="caution">
    <text evidence="2">The sequence shown here is derived from an EMBL/GenBank/DDBJ whole genome shotgun (WGS) entry which is preliminary data.</text>
</comment>
<evidence type="ECO:0000313" key="2">
    <source>
        <dbReference type="EMBL" id="RUL88326.1"/>
    </source>
</evidence>
<dbReference type="Proteomes" id="UP000280296">
    <property type="component" value="Unassembled WGS sequence"/>
</dbReference>
<organism evidence="2 3">
    <name type="scientific">Tautonia sociabilis</name>
    <dbReference type="NCBI Taxonomy" id="2080755"/>
    <lineage>
        <taxon>Bacteria</taxon>
        <taxon>Pseudomonadati</taxon>
        <taxon>Planctomycetota</taxon>
        <taxon>Planctomycetia</taxon>
        <taxon>Isosphaerales</taxon>
        <taxon>Isosphaeraceae</taxon>
        <taxon>Tautonia</taxon>
    </lineage>
</organism>
<dbReference type="OrthoDB" id="9799942at2"/>
<feature type="compositionally biased region" description="Low complexity" evidence="1">
    <location>
        <begin position="151"/>
        <end position="162"/>
    </location>
</feature>